<name>A0ABU2FJ95_9EURY</name>
<dbReference type="EMBL" id="JAMQON010000009">
    <property type="protein sequence ID" value="MDS0261856.1"/>
    <property type="molecule type" value="Genomic_DNA"/>
</dbReference>
<organism evidence="1 2">
    <name type="scientific">Haloarcula saliterrae</name>
    <dbReference type="NCBI Taxonomy" id="2950534"/>
    <lineage>
        <taxon>Archaea</taxon>
        <taxon>Methanobacteriati</taxon>
        <taxon>Methanobacteriota</taxon>
        <taxon>Stenosarchaea group</taxon>
        <taxon>Halobacteria</taxon>
        <taxon>Halobacteriales</taxon>
        <taxon>Haloarculaceae</taxon>
        <taxon>Haloarcula</taxon>
    </lineage>
</organism>
<evidence type="ECO:0000313" key="1">
    <source>
        <dbReference type="EMBL" id="MDS0261856.1"/>
    </source>
</evidence>
<proteinExistence type="predicted"/>
<protein>
    <submittedName>
        <fullName evidence="1">DUF429 domain-containing protein</fullName>
    </submittedName>
</protein>
<sequence>MRTRLFENLEKVASSNLGDAQVLVDIPIGFQEGARRQCDSAARDLLGSRGNSVFFPPCRTAVECDDYETANEARYDQIGHGLSMQAYSIGDKILDVNEIVGWEYDGSIRESYPELCFAALNGQPIAYSKSSQRGQRFRMHLLSDELDIPRVQYKEACREHLRKDVRRNDILDSMVLAAAGRKELTAVPAEPASDVPRVYYPGFEIEAEIWEE</sequence>
<dbReference type="Pfam" id="PF04250">
    <property type="entry name" value="DUF429"/>
    <property type="match status" value="1"/>
</dbReference>
<gene>
    <name evidence="1" type="ORF">NDI56_20845</name>
</gene>
<accession>A0ABU2FJ95</accession>
<comment type="caution">
    <text evidence="1">The sequence shown here is derived from an EMBL/GenBank/DDBJ whole genome shotgun (WGS) entry which is preliminary data.</text>
</comment>
<reference evidence="1 2" key="1">
    <citation type="submission" date="2022-06" db="EMBL/GenBank/DDBJ databases">
        <title>Haloarcula sp. a new haloarchaeum isolate from saline soil.</title>
        <authorList>
            <person name="Strakova D."/>
            <person name="Galisteo C."/>
            <person name="Sanchez-Porro C."/>
            <person name="Ventosa A."/>
        </authorList>
    </citation>
    <scope>NUCLEOTIDE SEQUENCE [LARGE SCALE GENOMIC DNA]</scope>
    <source>
        <strain evidence="1 2">S1CR25-12</strain>
    </source>
</reference>
<dbReference type="Proteomes" id="UP001259659">
    <property type="component" value="Unassembled WGS sequence"/>
</dbReference>
<keyword evidence="2" id="KW-1185">Reference proteome</keyword>
<dbReference type="InterPro" id="IPR007362">
    <property type="entry name" value="DUF429"/>
</dbReference>
<evidence type="ECO:0000313" key="2">
    <source>
        <dbReference type="Proteomes" id="UP001259659"/>
    </source>
</evidence>